<gene>
    <name evidence="2" type="ORF">GCM10010969_17700</name>
</gene>
<organism evidence="2 3">
    <name type="scientific">Saccharibacillus kuerlensis</name>
    <dbReference type="NCBI Taxonomy" id="459527"/>
    <lineage>
        <taxon>Bacteria</taxon>
        <taxon>Bacillati</taxon>
        <taxon>Bacillota</taxon>
        <taxon>Bacilli</taxon>
        <taxon>Bacillales</taxon>
        <taxon>Paenibacillaceae</taxon>
        <taxon>Saccharibacillus</taxon>
    </lineage>
</organism>
<evidence type="ECO:0000313" key="2">
    <source>
        <dbReference type="EMBL" id="GGN98498.1"/>
    </source>
</evidence>
<keyword evidence="3" id="KW-1185">Reference proteome</keyword>
<dbReference type="RefSeq" id="WP_157059999.1">
    <property type="nucleotide sequence ID" value="NZ_BMLN01000004.1"/>
</dbReference>
<feature type="transmembrane region" description="Helical" evidence="1">
    <location>
        <begin position="6"/>
        <end position="29"/>
    </location>
</feature>
<name>A0ABQ2L0F1_9BACL</name>
<protein>
    <submittedName>
        <fullName evidence="2">Uncharacterized protein</fullName>
    </submittedName>
</protein>
<proteinExistence type="predicted"/>
<dbReference type="Proteomes" id="UP000606653">
    <property type="component" value="Unassembled WGS sequence"/>
</dbReference>
<evidence type="ECO:0000256" key="1">
    <source>
        <dbReference type="SAM" id="Phobius"/>
    </source>
</evidence>
<accession>A0ABQ2L0F1</accession>
<dbReference type="EMBL" id="BMLN01000004">
    <property type="protein sequence ID" value="GGN98498.1"/>
    <property type="molecule type" value="Genomic_DNA"/>
</dbReference>
<keyword evidence="1" id="KW-0472">Membrane</keyword>
<comment type="caution">
    <text evidence="2">The sequence shown here is derived from an EMBL/GenBank/DDBJ whole genome shotgun (WGS) entry which is preliminary data.</text>
</comment>
<sequence>MLTAPIIVLVLGCLLIILLANVILPRYFVTGEDQRALSDMPRLKGYMQGEIHQKGDKRPCPINFSYSFLYLPWSALCSVC</sequence>
<keyword evidence="1" id="KW-0812">Transmembrane</keyword>
<keyword evidence="1" id="KW-1133">Transmembrane helix</keyword>
<evidence type="ECO:0000313" key="3">
    <source>
        <dbReference type="Proteomes" id="UP000606653"/>
    </source>
</evidence>
<reference evidence="3" key="1">
    <citation type="journal article" date="2019" name="Int. J. Syst. Evol. Microbiol.">
        <title>The Global Catalogue of Microorganisms (GCM) 10K type strain sequencing project: providing services to taxonomists for standard genome sequencing and annotation.</title>
        <authorList>
            <consortium name="The Broad Institute Genomics Platform"/>
            <consortium name="The Broad Institute Genome Sequencing Center for Infectious Disease"/>
            <person name="Wu L."/>
            <person name="Ma J."/>
        </authorList>
    </citation>
    <scope>NUCLEOTIDE SEQUENCE [LARGE SCALE GENOMIC DNA]</scope>
    <source>
        <strain evidence="3">CGMCC 1.6964</strain>
    </source>
</reference>